<keyword evidence="2" id="KW-1185">Reference proteome</keyword>
<dbReference type="KEGG" id="rsin:B6N60_02174"/>
<evidence type="ECO:0008006" key="3">
    <source>
        <dbReference type="Google" id="ProtNLM"/>
    </source>
</evidence>
<evidence type="ECO:0000313" key="1">
    <source>
        <dbReference type="EMBL" id="QXE23484.1"/>
    </source>
</evidence>
<protein>
    <recommendedName>
        <fullName evidence="3">DUF2808 domain-containing protein</fullName>
    </recommendedName>
</protein>
<reference evidence="1" key="1">
    <citation type="submission" date="2017-04" db="EMBL/GenBank/DDBJ databases">
        <title>Genome deletions in a multicellular cyanobacterial endosymbiont for morphological adaptation in marine diatoms.</title>
        <authorList>
            <person name="Wang Y."/>
            <person name="Gao H."/>
            <person name="Li R."/>
            <person name="Xu X."/>
        </authorList>
    </citation>
    <scope>NUCLEOTIDE SEQUENCE</scope>
    <source>
        <strain evidence="1">FACHB 800</strain>
    </source>
</reference>
<gene>
    <name evidence="1" type="ORF">B6N60_02174</name>
</gene>
<sequence>MPANNHYVITKNNMKNLTFFSKALILGAGIYFLSAPATYGIEKSRVLNVETTYNQTGAQEATYYFTFKVPNVAKDTEKVIFTQSEGIETIAFDEKNSIAFAETDGGEKQPLGISVSRNESQRESVIVTFNQPVAPGTKITIALKPVINPSSSGIYLFQVKTLLSDQKTTLPIGTARLQFYDHLQVFDNTVR</sequence>
<organism evidence="1 2">
    <name type="scientific">Richelia sinica FACHB-800</name>
    <dbReference type="NCBI Taxonomy" id="1357546"/>
    <lineage>
        <taxon>Bacteria</taxon>
        <taxon>Bacillati</taxon>
        <taxon>Cyanobacteriota</taxon>
        <taxon>Cyanophyceae</taxon>
        <taxon>Nostocales</taxon>
        <taxon>Nostocaceae</taxon>
        <taxon>Richelia</taxon>
    </lineage>
</organism>
<dbReference type="EMBL" id="CP021056">
    <property type="protein sequence ID" value="QXE23484.1"/>
    <property type="molecule type" value="Genomic_DNA"/>
</dbReference>
<dbReference type="Proteomes" id="UP000683511">
    <property type="component" value="Chromosome"/>
</dbReference>
<proteinExistence type="predicted"/>
<dbReference type="AlphaFoldDB" id="A0A975T7I7"/>
<evidence type="ECO:0000313" key="2">
    <source>
        <dbReference type="Proteomes" id="UP000683511"/>
    </source>
</evidence>
<dbReference type="RefSeq" id="WP_190606699.1">
    <property type="nucleotide sequence ID" value="NZ_CP021056.1"/>
</dbReference>
<accession>A0A975T7I7</accession>
<name>A0A975T7I7_9NOST</name>
<dbReference type="Pfam" id="PF10989">
    <property type="entry name" value="DUF2808"/>
    <property type="match status" value="1"/>
</dbReference>
<dbReference type="InterPro" id="IPR021256">
    <property type="entry name" value="DUF2808"/>
</dbReference>